<name>A0AAE0SE72_9BIVA</name>
<accession>A0AAE0SE72</accession>
<organism evidence="1 2">
    <name type="scientific">Potamilus streckersoni</name>
    <dbReference type="NCBI Taxonomy" id="2493646"/>
    <lineage>
        <taxon>Eukaryota</taxon>
        <taxon>Metazoa</taxon>
        <taxon>Spiralia</taxon>
        <taxon>Lophotrochozoa</taxon>
        <taxon>Mollusca</taxon>
        <taxon>Bivalvia</taxon>
        <taxon>Autobranchia</taxon>
        <taxon>Heteroconchia</taxon>
        <taxon>Palaeoheterodonta</taxon>
        <taxon>Unionida</taxon>
        <taxon>Unionoidea</taxon>
        <taxon>Unionidae</taxon>
        <taxon>Ambleminae</taxon>
        <taxon>Lampsilini</taxon>
        <taxon>Potamilus</taxon>
    </lineage>
</organism>
<protein>
    <submittedName>
        <fullName evidence="1">Uncharacterized protein</fullName>
    </submittedName>
</protein>
<dbReference type="Proteomes" id="UP001195483">
    <property type="component" value="Unassembled WGS sequence"/>
</dbReference>
<reference evidence="1" key="1">
    <citation type="journal article" date="2021" name="Genome Biol. Evol.">
        <title>A High-Quality Reference Genome for a Parasitic Bivalve with Doubly Uniparental Inheritance (Bivalvia: Unionida).</title>
        <authorList>
            <person name="Smith C.H."/>
        </authorList>
    </citation>
    <scope>NUCLEOTIDE SEQUENCE</scope>
    <source>
        <strain evidence="1">CHS0354</strain>
    </source>
</reference>
<gene>
    <name evidence="1" type="ORF">CHS0354_028499</name>
</gene>
<dbReference type="AlphaFoldDB" id="A0AAE0SE72"/>
<reference evidence="1" key="2">
    <citation type="journal article" date="2021" name="Genome Biol. Evol.">
        <title>Developing a high-quality reference genome for a parasitic bivalve with doubly uniparental inheritance (Bivalvia: Unionida).</title>
        <authorList>
            <person name="Smith C.H."/>
        </authorList>
    </citation>
    <scope>NUCLEOTIDE SEQUENCE</scope>
    <source>
        <strain evidence="1">CHS0354</strain>
        <tissue evidence="1">Mantle</tissue>
    </source>
</reference>
<evidence type="ECO:0000313" key="1">
    <source>
        <dbReference type="EMBL" id="KAK3590390.1"/>
    </source>
</evidence>
<dbReference type="EMBL" id="JAEAOA010001703">
    <property type="protein sequence ID" value="KAK3590390.1"/>
    <property type="molecule type" value="Genomic_DNA"/>
</dbReference>
<keyword evidence="2" id="KW-1185">Reference proteome</keyword>
<evidence type="ECO:0000313" key="2">
    <source>
        <dbReference type="Proteomes" id="UP001195483"/>
    </source>
</evidence>
<sequence length="196" mass="22502">MEPGANIEKQLGTTLDELAFGHTTVDQMSRISVKYINGMWFTSASRHLWVFKNFELLSGCTYIPVIQTTFIDSRKFTTYNGGASVIVRRNPEGKWYNRLLANPTKYHNFLHGLLSDTYNKASSASKANNVFVFQPTSVCRCYEQRDAFRTAQMNTERVERLVSNTPRGNREFPNQTVETSSIEKKNSYAYISTRRL</sequence>
<comment type="caution">
    <text evidence="1">The sequence shown here is derived from an EMBL/GenBank/DDBJ whole genome shotgun (WGS) entry which is preliminary data.</text>
</comment>
<proteinExistence type="predicted"/>
<reference evidence="1" key="3">
    <citation type="submission" date="2023-05" db="EMBL/GenBank/DDBJ databases">
        <authorList>
            <person name="Smith C.H."/>
        </authorList>
    </citation>
    <scope>NUCLEOTIDE SEQUENCE</scope>
    <source>
        <strain evidence="1">CHS0354</strain>
        <tissue evidence="1">Mantle</tissue>
    </source>
</reference>